<protein>
    <recommendedName>
        <fullName evidence="1">ESAT-6-like protein</fullName>
    </recommendedName>
</protein>
<dbReference type="Proteomes" id="UP000199515">
    <property type="component" value="Unassembled WGS sequence"/>
</dbReference>
<dbReference type="Gene3D" id="1.10.287.1060">
    <property type="entry name" value="ESAT-6-like"/>
    <property type="match status" value="1"/>
</dbReference>
<dbReference type="NCBIfam" id="TIGR03930">
    <property type="entry name" value="WXG100_ESAT6"/>
    <property type="match status" value="1"/>
</dbReference>
<sequence>MATQGFKGTPQEFTEAEKKVTEVRVSMDKNLSQLRDNIENTRAGWSGLAADAFANVMERFDRDGRTLNESLQRIATLLEEAGSKYERSEAQNDELVKALHKGFGSALEGN</sequence>
<organism evidence="2 3">
    <name type="scientific">Amycolatopsis xylanica</name>
    <dbReference type="NCBI Taxonomy" id="589385"/>
    <lineage>
        <taxon>Bacteria</taxon>
        <taxon>Bacillati</taxon>
        <taxon>Actinomycetota</taxon>
        <taxon>Actinomycetes</taxon>
        <taxon>Pseudonocardiales</taxon>
        <taxon>Pseudonocardiaceae</taxon>
        <taxon>Amycolatopsis</taxon>
    </lineage>
</organism>
<comment type="similarity">
    <text evidence="1">Belongs to the WXG100 family.</text>
</comment>
<dbReference type="SUPFAM" id="SSF140453">
    <property type="entry name" value="EsxAB dimer-like"/>
    <property type="match status" value="1"/>
</dbReference>
<dbReference type="Pfam" id="PF06013">
    <property type="entry name" value="WXG100"/>
    <property type="match status" value="1"/>
</dbReference>
<dbReference type="EMBL" id="FNON01000006">
    <property type="protein sequence ID" value="SDY64826.1"/>
    <property type="molecule type" value="Genomic_DNA"/>
</dbReference>
<dbReference type="AlphaFoldDB" id="A0A1H3LKG1"/>
<proteinExistence type="inferred from homology"/>
<dbReference type="OrthoDB" id="4554345at2"/>
<evidence type="ECO:0000313" key="3">
    <source>
        <dbReference type="Proteomes" id="UP000199515"/>
    </source>
</evidence>
<accession>A0A1H3LKG1</accession>
<gene>
    <name evidence="2" type="ORF">SAMN05421504_106252</name>
</gene>
<reference evidence="2 3" key="1">
    <citation type="submission" date="2016-10" db="EMBL/GenBank/DDBJ databases">
        <authorList>
            <person name="de Groot N.N."/>
        </authorList>
    </citation>
    <scope>NUCLEOTIDE SEQUENCE [LARGE SCALE GENOMIC DNA]</scope>
    <source>
        <strain evidence="2 3">CPCC 202699</strain>
    </source>
</reference>
<evidence type="ECO:0000256" key="1">
    <source>
        <dbReference type="RuleBase" id="RU362001"/>
    </source>
</evidence>
<dbReference type="RefSeq" id="WP_091293681.1">
    <property type="nucleotide sequence ID" value="NZ_FNON01000006.1"/>
</dbReference>
<dbReference type="InterPro" id="IPR036689">
    <property type="entry name" value="ESAT-6-like_sf"/>
</dbReference>
<dbReference type="InterPro" id="IPR010310">
    <property type="entry name" value="T7SS_ESAT-6-like"/>
</dbReference>
<keyword evidence="3" id="KW-1185">Reference proteome</keyword>
<name>A0A1H3LKG1_9PSEU</name>
<evidence type="ECO:0000313" key="2">
    <source>
        <dbReference type="EMBL" id="SDY64826.1"/>
    </source>
</evidence>
<dbReference type="STRING" id="589385.SAMN05421504_106252"/>